<keyword evidence="1" id="KW-0732">Signal</keyword>
<evidence type="ECO:0000313" key="3">
    <source>
        <dbReference type="Proteomes" id="UP001233535"/>
    </source>
</evidence>
<dbReference type="EMBL" id="JARUHG010000001">
    <property type="protein sequence ID" value="MDR0181545.1"/>
    <property type="molecule type" value="Genomic_DNA"/>
</dbReference>
<comment type="caution">
    <text evidence="2">The sequence shown here is derived from an EMBL/GenBank/DDBJ whole genome shotgun (WGS) entry which is preliminary data.</text>
</comment>
<proteinExistence type="predicted"/>
<evidence type="ECO:0000256" key="1">
    <source>
        <dbReference type="SAM" id="SignalP"/>
    </source>
</evidence>
<sequence>MRKQAGITMALALFASGAVSAAITHVTGSGISYDPGIALEDARADAIAKCTGQGGEPIAEVYQHVTRANQWIASSVWSCEVPDAP</sequence>
<protein>
    <submittedName>
        <fullName evidence="2">Uncharacterized protein</fullName>
    </submittedName>
</protein>
<dbReference type="Proteomes" id="UP001233535">
    <property type="component" value="Unassembled WGS sequence"/>
</dbReference>
<organism evidence="2 3">
    <name type="scientific">Lysobacter arvi</name>
    <dbReference type="NCBI Taxonomy" id="3038776"/>
    <lineage>
        <taxon>Bacteria</taxon>
        <taxon>Pseudomonadati</taxon>
        <taxon>Pseudomonadota</taxon>
        <taxon>Gammaproteobacteria</taxon>
        <taxon>Lysobacterales</taxon>
        <taxon>Lysobacteraceae</taxon>
        <taxon>Lysobacter</taxon>
    </lineage>
</organism>
<keyword evidence="3" id="KW-1185">Reference proteome</keyword>
<reference evidence="2 3" key="1">
    <citation type="submission" date="2023-04" db="EMBL/GenBank/DDBJ databases">
        <title>Lysobacter sp. strain UC isolated from soil sample.</title>
        <authorList>
            <person name="Choksket S."/>
            <person name="Harshvardhan F."/>
            <person name="Rana R."/>
            <person name="Patil P.B."/>
            <person name="Korpole S."/>
        </authorList>
    </citation>
    <scope>NUCLEOTIDE SEQUENCE [LARGE SCALE GENOMIC DNA]</scope>
    <source>
        <strain evidence="2 3">UC</strain>
    </source>
</reference>
<gene>
    <name evidence="2" type="ORF">P8609_00990</name>
</gene>
<accession>A0ABU1C8V1</accession>
<name>A0ABU1C8V1_9GAMM</name>
<feature type="signal peptide" evidence="1">
    <location>
        <begin position="1"/>
        <end position="21"/>
    </location>
</feature>
<evidence type="ECO:0000313" key="2">
    <source>
        <dbReference type="EMBL" id="MDR0181545.1"/>
    </source>
</evidence>
<feature type="chain" id="PRO_5047257785" evidence="1">
    <location>
        <begin position="22"/>
        <end position="85"/>
    </location>
</feature>
<dbReference type="RefSeq" id="WP_309260734.1">
    <property type="nucleotide sequence ID" value="NZ_JARUHG010000001.1"/>
</dbReference>